<feature type="signal peptide" evidence="1">
    <location>
        <begin position="1"/>
        <end position="27"/>
    </location>
</feature>
<dbReference type="Proteomes" id="UP000320806">
    <property type="component" value="Unassembled WGS sequence"/>
</dbReference>
<comment type="caution">
    <text evidence="2">The sequence shown here is derived from an EMBL/GenBank/DDBJ whole genome shotgun (WGS) entry which is preliminary data.</text>
</comment>
<gene>
    <name evidence="2" type="ORF">FB459_2861</name>
</gene>
<keyword evidence="1" id="KW-0732">Signal</keyword>
<evidence type="ECO:0000313" key="2">
    <source>
        <dbReference type="EMBL" id="TQJ15316.1"/>
    </source>
</evidence>
<feature type="chain" id="PRO_5021755451" evidence="1">
    <location>
        <begin position="28"/>
        <end position="342"/>
    </location>
</feature>
<evidence type="ECO:0000313" key="3">
    <source>
        <dbReference type="Proteomes" id="UP000320806"/>
    </source>
</evidence>
<accession>A0A542EJD1</accession>
<name>A0A542EJD1_9MICO</name>
<proteinExistence type="predicted"/>
<dbReference type="OrthoDB" id="9763050at2"/>
<dbReference type="Pfam" id="PF08310">
    <property type="entry name" value="LGFP"/>
    <property type="match status" value="1"/>
</dbReference>
<keyword evidence="3" id="KW-1185">Reference proteome</keyword>
<organism evidence="2 3">
    <name type="scientific">Yimella lutea</name>
    <dbReference type="NCBI Taxonomy" id="587872"/>
    <lineage>
        <taxon>Bacteria</taxon>
        <taxon>Bacillati</taxon>
        <taxon>Actinomycetota</taxon>
        <taxon>Actinomycetes</taxon>
        <taxon>Micrococcales</taxon>
        <taxon>Dermacoccaceae</taxon>
        <taxon>Yimella</taxon>
    </lineage>
</organism>
<dbReference type="RefSeq" id="WP_141928919.1">
    <property type="nucleotide sequence ID" value="NZ_BAABCI010000007.1"/>
</dbReference>
<reference evidence="2 3" key="1">
    <citation type="submission" date="2019-06" db="EMBL/GenBank/DDBJ databases">
        <title>Sequencing the genomes of 1000 actinobacteria strains.</title>
        <authorList>
            <person name="Klenk H.-P."/>
        </authorList>
    </citation>
    <scope>NUCLEOTIDE SEQUENCE [LARGE SCALE GENOMIC DNA]</scope>
    <source>
        <strain evidence="2 3">DSM 19828</strain>
    </source>
</reference>
<dbReference type="EMBL" id="VFMO01000001">
    <property type="protein sequence ID" value="TQJ15316.1"/>
    <property type="molecule type" value="Genomic_DNA"/>
</dbReference>
<sequence>MTVLFRRRASLSTFLAAALLLPFAASAAATDDKVGAYSPTTGLRSPGISKAACSTYPSGRDINVTRKMYEIGQNRKISAKVMLAMFEAGWVESWLNNLNCGDRDSIGIFQMRPSMGWGTYEQLRDVTYQVNKFINVALPLESRYSTAGQLAQAVERSGYPYRYDQAQATAQKYINEAARPYGTILTLWTKLGGVNGSLGGPLAAETDYASGVRYVPFSNGIAVKYSRGTFAVWGDNYRYWAAGGGLATYGLPTMLPKRAAVSPTGTNGLTQGFQRGWIYWSSKTRSHAVMPAMQSTFVKYGAEAAVGFPVGATVTNSTGTTQTFEKAILKISPTRVTTKVAR</sequence>
<dbReference type="InterPro" id="IPR013207">
    <property type="entry name" value="LGFP"/>
</dbReference>
<evidence type="ECO:0000256" key="1">
    <source>
        <dbReference type="SAM" id="SignalP"/>
    </source>
</evidence>
<dbReference type="AlphaFoldDB" id="A0A542EJD1"/>
<protein>
    <submittedName>
        <fullName evidence="2">LGFP repeat-containing protein</fullName>
    </submittedName>
</protein>